<dbReference type="Proteomes" id="UP000049495">
    <property type="component" value="Unassembled WGS sequence"/>
</dbReference>
<evidence type="ECO:0000313" key="1">
    <source>
        <dbReference type="EMBL" id="CDT16309.1"/>
    </source>
</evidence>
<sequence length="160" mass="18212">MAAPTQLLLQECHLTERDMSEMALNNVIRNNYSQVKKMNAIKTTLFVILMIMTNASAFAQPLFTGGNYTNRVSMKSISVASSATSDEAYQQALSELNDLKRMSARELNKELKILSFKPRSTHLEEVGFVTVQERMNENSRLEYIGKVNVKVHYSERDNSR</sequence>
<reference evidence="4" key="2">
    <citation type="submission" date="2014-06" db="EMBL/GenBank/DDBJ databases">
        <authorList>
            <person name="Le Roux Frederique"/>
        </authorList>
    </citation>
    <scope>NUCLEOTIDE SEQUENCE [LARGE SCALE GENOMIC DNA]</scope>
    <source>
        <strain evidence="4">J5-5</strain>
    </source>
</reference>
<dbReference type="Proteomes" id="UP000049077">
    <property type="component" value="Unassembled WGS sequence"/>
</dbReference>
<dbReference type="InterPro" id="IPR016879">
    <property type="entry name" value="UCP028299"/>
</dbReference>
<dbReference type="EMBL" id="CCJX01000066">
    <property type="protein sequence ID" value="CDT17651.1"/>
    <property type="molecule type" value="Genomic_DNA"/>
</dbReference>
<evidence type="ECO:0000313" key="3">
    <source>
        <dbReference type="Proteomes" id="UP000049077"/>
    </source>
</evidence>
<dbReference type="EMBL" id="CCJV01000063">
    <property type="protein sequence ID" value="CDT16309.1"/>
    <property type="molecule type" value="Genomic_DNA"/>
</dbReference>
<evidence type="ECO:0000313" key="2">
    <source>
        <dbReference type="EMBL" id="CDT17651.1"/>
    </source>
</evidence>
<proteinExistence type="predicted"/>
<comment type="caution">
    <text evidence="1">The sequence shown here is derived from an EMBL/GenBank/DDBJ whole genome shotgun (WGS) entry which is preliminary data.</text>
</comment>
<dbReference type="AlphaFoldDB" id="A0A4R3PC55"/>
<keyword evidence="3" id="KW-1185">Reference proteome</keyword>
<organism evidence="1 4">
    <name type="scientific">Vibrio crassostreae</name>
    <dbReference type="NCBI Taxonomy" id="246167"/>
    <lineage>
        <taxon>Bacteria</taxon>
        <taxon>Pseudomonadati</taxon>
        <taxon>Pseudomonadota</taxon>
        <taxon>Gammaproteobacteria</taxon>
        <taxon>Vibrionales</taxon>
        <taxon>Vibrionaceae</taxon>
        <taxon>Vibrio</taxon>
    </lineage>
</organism>
<dbReference type="Pfam" id="PF11777">
    <property type="entry name" value="DUF3316"/>
    <property type="match status" value="1"/>
</dbReference>
<accession>A0A4R3PC55</accession>
<gene>
    <name evidence="2" type="ORF">VCR4J5_1580021</name>
    <name evidence="1" type="ORF">VCR5J5_1550021</name>
</gene>
<reference evidence="1 3" key="1">
    <citation type="submission" date="2014-06" db="EMBL/GenBank/DDBJ databases">
        <authorList>
            <person name="Le Roux F."/>
        </authorList>
    </citation>
    <scope>NUCLEOTIDE SEQUENCE</scope>
    <source>
        <strain evidence="2 3">J5-4</strain>
        <strain evidence="1">J5-5</strain>
    </source>
</reference>
<evidence type="ECO:0000313" key="4">
    <source>
        <dbReference type="Proteomes" id="UP000049495"/>
    </source>
</evidence>
<protein>
    <recommendedName>
        <fullName evidence="5">DUF3316 domain-containing protein</fullName>
    </recommendedName>
</protein>
<evidence type="ECO:0008006" key="5">
    <source>
        <dbReference type="Google" id="ProtNLM"/>
    </source>
</evidence>
<name>A0A4R3PC55_9VIBR</name>